<dbReference type="InterPro" id="IPR002477">
    <property type="entry name" value="Peptidoglycan-bd-like"/>
</dbReference>
<dbReference type="Pfam" id="PF01471">
    <property type="entry name" value="PG_binding_1"/>
    <property type="match status" value="1"/>
</dbReference>
<feature type="compositionally biased region" description="Pro residues" evidence="1">
    <location>
        <begin position="15"/>
        <end position="28"/>
    </location>
</feature>
<protein>
    <submittedName>
        <fullName evidence="3">Peptidoglycan-binding protein</fullName>
    </submittedName>
</protein>
<dbReference type="SUPFAM" id="SSF47090">
    <property type="entry name" value="PGBD-like"/>
    <property type="match status" value="1"/>
</dbReference>
<sequence length="93" mass="10351">MTEASATEATTGHAPPYPGHPLKQPPPTKGEQVRTWQKQMVKRGFDLKVDGIYGPKSEDDARDLQKMAGLKIDGKVGEKTWKCTWECNITLPK</sequence>
<dbReference type="RefSeq" id="WP_231334805.1">
    <property type="nucleotide sequence ID" value="NZ_CP059572.1"/>
</dbReference>
<reference evidence="3" key="1">
    <citation type="submission" date="2020-07" db="EMBL/GenBank/DDBJ databases">
        <authorList>
            <person name="Tarantini F.S."/>
            <person name="Hong K.W."/>
            <person name="Chan K.G."/>
        </authorList>
    </citation>
    <scope>NUCLEOTIDE SEQUENCE</scope>
    <source>
        <strain evidence="3">32-07</strain>
    </source>
</reference>
<proteinExistence type="predicted"/>
<organism evidence="3 4">
    <name type="scientific">Actinomadura graeca</name>
    <dbReference type="NCBI Taxonomy" id="2750812"/>
    <lineage>
        <taxon>Bacteria</taxon>
        <taxon>Bacillati</taxon>
        <taxon>Actinomycetota</taxon>
        <taxon>Actinomycetes</taxon>
        <taxon>Streptosporangiales</taxon>
        <taxon>Thermomonosporaceae</taxon>
        <taxon>Actinomadura</taxon>
    </lineage>
</organism>
<dbReference type="Proteomes" id="UP001049518">
    <property type="component" value="Chromosome"/>
</dbReference>
<evidence type="ECO:0000313" key="4">
    <source>
        <dbReference type="Proteomes" id="UP001049518"/>
    </source>
</evidence>
<dbReference type="InterPro" id="IPR036366">
    <property type="entry name" value="PGBDSf"/>
</dbReference>
<dbReference type="InterPro" id="IPR036365">
    <property type="entry name" value="PGBD-like_sf"/>
</dbReference>
<accession>A0ABX8QXZ7</accession>
<dbReference type="EMBL" id="CP059572">
    <property type="protein sequence ID" value="QXJ21638.1"/>
    <property type="molecule type" value="Genomic_DNA"/>
</dbReference>
<feature type="compositionally biased region" description="Polar residues" evidence="1">
    <location>
        <begin position="1"/>
        <end position="10"/>
    </location>
</feature>
<feature type="domain" description="Peptidoglycan binding-like" evidence="2">
    <location>
        <begin position="30"/>
        <end position="82"/>
    </location>
</feature>
<feature type="region of interest" description="Disordered" evidence="1">
    <location>
        <begin position="1"/>
        <end position="35"/>
    </location>
</feature>
<name>A0ABX8QXZ7_9ACTN</name>
<evidence type="ECO:0000313" key="3">
    <source>
        <dbReference type="EMBL" id="QXJ21638.1"/>
    </source>
</evidence>
<gene>
    <name evidence="3" type="ORF">AGRA3207_002513</name>
</gene>
<evidence type="ECO:0000256" key="1">
    <source>
        <dbReference type="SAM" id="MobiDB-lite"/>
    </source>
</evidence>
<keyword evidence="4" id="KW-1185">Reference proteome</keyword>
<dbReference type="Gene3D" id="1.10.101.10">
    <property type="entry name" value="PGBD-like superfamily/PGBD"/>
    <property type="match status" value="1"/>
</dbReference>
<evidence type="ECO:0000259" key="2">
    <source>
        <dbReference type="Pfam" id="PF01471"/>
    </source>
</evidence>